<evidence type="ECO:0000313" key="4">
    <source>
        <dbReference type="Proteomes" id="UP001215180"/>
    </source>
</evidence>
<dbReference type="InterPro" id="IPR013430">
    <property type="entry name" value="Toxin_antidote_HigA"/>
</dbReference>
<evidence type="ECO:0000256" key="1">
    <source>
        <dbReference type="ARBA" id="ARBA00023125"/>
    </source>
</evidence>
<organism evidence="3 4">
    <name type="scientific">Enterobacter cloacae</name>
    <dbReference type="NCBI Taxonomy" id="550"/>
    <lineage>
        <taxon>Bacteria</taxon>
        <taxon>Pseudomonadati</taxon>
        <taxon>Pseudomonadota</taxon>
        <taxon>Gammaproteobacteria</taxon>
        <taxon>Enterobacterales</taxon>
        <taxon>Enterobacteriaceae</taxon>
        <taxon>Enterobacter</taxon>
        <taxon>Enterobacter cloacae complex</taxon>
    </lineage>
</organism>
<dbReference type="RefSeq" id="WP_276169504.1">
    <property type="nucleotide sequence ID" value="NZ_JARJGR010000803.1"/>
</dbReference>
<gene>
    <name evidence="3" type="ORF">P3S46_06510</name>
</gene>
<dbReference type="CDD" id="cd00093">
    <property type="entry name" value="HTH_XRE"/>
    <property type="match status" value="1"/>
</dbReference>
<dbReference type="EMBL" id="JARJGR010000803">
    <property type="protein sequence ID" value="MDF3636858.1"/>
    <property type="molecule type" value="Genomic_DNA"/>
</dbReference>
<dbReference type="PANTHER" id="PTHR36924:SF1">
    <property type="entry name" value="ANTITOXIN HIGA-1"/>
    <property type="match status" value="1"/>
</dbReference>
<dbReference type="InterPro" id="IPR010982">
    <property type="entry name" value="Lambda_DNA-bd_dom_sf"/>
</dbReference>
<feature type="domain" description="HTH cro/C1-type" evidence="2">
    <location>
        <begin position="90"/>
        <end position="132"/>
    </location>
</feature>
<dbReference type="GO" id="GO:0003677">
    <property type="term" value="F:DNA binding"/>
    <property type="evidence" value="ECO:0007669"/>
    <property type="project" value="UniProtKB-KW"/>
</dbReference>
<dbReference type="Gene3D" id="1.10.260.40">
    <property type="entry name" value="lambda repressor-like DNA-binding domains"/>
    <property type="match status" value="1"/>
</dbReference>
<dbReference type="SMART" id="SM00530">
    <property type="entry name" value="HTH_XRE"/>
    <property type="match status" value="1"/>
</dbReference>
<evidence type="ECO:0000259" key="2">
    <source>
        <dbReference type="PROSITE" id="PS50943"/>
    </source>
</evidence>
<reference evidence="3" key="1">
    <citation type="submission" date="2023-03" db="EMBL/GenBank/DDBJ databases">
        <title>A Study on Prevalence and Characterization of Enterobacter cloacae strains in China.</title>
        <authorList>
            <person name="Zheng Z."/>
        </authorList>
    </citation>
    <scope>NUCLEOTIDE SEQUENCE</scope>
    <source>
        <strain evidence="3">EC77</strain>
    </source>
</reference>
<sequence length="160" mass="18249">MRTILRLVIGQKRLQISSGLDSNEHPKAYCFFCQYQTLAPCAMRTLKDNKTFVLSNTKHIEEGMINLYDPVHPGEFIREMFMEPFEIPAAELADKLEVSQSTLSRLLNGKTDLSYEMALRLSKVIGRSAESWVNMQAQFSLSKSRKALANELAHLHPMFP</sequence>
<keyword evidence="1" id="KW-0238">DNA-binding</keyword>
<dbReference type="Pfam" id="PF01381">
    <property type="entry name" value="HTH_3"/>
    <property type="match status" value="1"/>
</dbReference>
<dbReference type="PROSITE" id="PS50943">
    <property type="entry name" value="HTH_CROC1"/>
    <property type="match status" value="1"/>
</dbReference>
<comment type="caution">
    <text evidence="3">The sequence shown here is derived from an EMBL/GenBank/DDBJ whole genome shotgun (WGS) entry which is preliminary data.</text>
</comment>
<dbReference type="Proteomes" id="UP001215180">
    <property type="component" value="Unassembled WGS sequence"/>
</dbReference>
<accession>A0AAW6NLS1</accession>
<proteinExistence type="predicted"/>
<name>A0AAW6NLS1_ENTCL</name>
<dbReference type="PANTHER" id="PTHR36924">
    <property type="entry name" value="ANTITOXIN HIGA-1"/>
    <property type="match status" value="1"/>
</dbReference>
<dbReference type="AlphaFoldDB" id="A0AAW6NLS1"/>
<dbReference type="InterPro" id="IPR001387">
    <property type="entry name" value="Cro/C1-type_HTH"/>
</dbReference>
<protein>
    <submittedName>
        <fullName evidence="3">HigA family addiction module antitoxin</fullName>
    </submittedName>
</protein>
<dbReference type="NCBIfam" id="TIGR02607">
    <property type="entry name" value="antidote_HigA"/>
    <property type="match status" value="1"/>
</dbReference>
<evidence type="ECO:0000313" key="3">
    <source>
        <dbReference type="EMBL" id="MDF3636858.1"/>
    </source>
</evidence>
<dbReference type="SUPFAM" id="SSF47413">
    <property type="entry name" value="lambda repressor-like DNA-binding domains"/>
    <property type="match status" value="1"/>
</dbReference>